<evidence type="ECO:0000256" key="9">
    <source>
        <dbReference type="ARBA" id="ARBA00023136"/>
    </source>
</evidence>
<keyword evidence="4" id="KW-1003">Cell membrane</keyword>
<feature type="transmembrane region" description="Helical" evidence="12">
    <location>
        <begin position="338"/>
        <end position="362"/>
    </location>
</feature>
<sequence length="577" mass="63326">MFTAFDFFVFGLFLLLSLAVGAYHAVKASFQKNHAKTAEFLTGGKQLPILPVCLSLLTTFISGIALLAVPAEIYLRGFAMGISHITNAFTFLFIGIFFIPIFYKLQFLNAYEYFEMRFDSRILRRIGTVMFMINTLIYMAVVIYAPSVALAGVSDIPLWPFVLAVGLVSTIYTAAGGIKAVIWTDSLQAFFLYVGLAVLLIKGTMDAGGFMKVISINEETGRLTKAMFRFSPSLLQYHSFYISLVGGIFHGICVFGLNQMALQRYCSMPSLRDARVVMTMTIPCSVLIGLMTAYIGLLMVAYFNGCDPLSLGEIQTADQMAILMASRVLSSMPGLPGIFLATVFSATLSSTSSGINSMTAVLWEDFLKEPCHKLIFFGVLSTLMAFGCHNMGGIFHVAMTVLGASTGPLVGLFFLGIFFPQSNKHGAFAGLIGAGLFMLSCSVSNNIDKPYADYVLTNSTNDTSLGCVDYSPIEQLMYSPVQERYFQQKDPEMHFGTEGSSTLARISPYSYATLGVSLVVLIGLPVSYLFPQKMSAEKKRFSYACTYQGLDVEVDRTSYYNNKLSSQQLINKDKDIS</sequence>
<feature type="transmembrane region" description="Helical" evidence="12">
    <location>
        <begin position="277"/>
        <end position="303"/>
    </location>
</feature>
<keyword evidence="9 12" id="KW-0472">Membrane</keyword>
<evidence type="ECO:0000313" key="13">
    <source>
        <dbReference type="Proteomes" id="UP000887574"/>
    </source>
</evidence>
<evidence type="ECO:0000256" key="11">
    <source>
        <dbReference type="RuleBase" id="RU362091"/>
    </source>
</evidence>
<accession>A0A915EQ95</accession>
<feature type="transmembrane region" description="Helical" evidence="12">
    <location>
        <begin position="509"/>
        <end position="530"/>
    </location>
</feature>
<keyword evidence="10" id="KW-0739">Sodium transport</keyword>
<keyword evidence="5 12" id="KW-0812">Transmembrane</keyword>
<feature type="transmembrane region" description="Helical" evidence="12">
    <location>
        <begin position="426"/>
        <end position="447"/>
    </location>
</feature>
<keyword evidence="8" id="KW-0406">Ion transport</keyword>
<dbReference type="PANTHER" id="PTHR42985">
    <property type="entry name" value="SODIUM-COUPLED MONOCARBOXYLATE TRANSPORTER"/>
    <property type="match status" value="1"/>
</dbReference>
<feature type="transmembrane region" description="Helical" evidence="12">
    <location>
        <begin position="81"/>
        <end position="105"/>
    </location>
</feature>
<dbReference type="InterPro" id="IPR001734">
    <property type="entry name" value="Na/solute_symporter"/>
</dbReference>
<dbReference type="WBParaSite" id="jg7797">
    <property type="protein sequence ID" value="jg7797"/>
    <property type="gene ID" value="jg7797"/>
</dbReference>
<keyword evidence="13" id="KW-1185">Reference proteome</keyword>
<dbReference type="PANTHER" id="PTHR42985:SF40">
    <property type="entry name" value="LD47995P-RELATED"/>
    <property type="match status" value="1"/>
</dbReference>
<feature type="transmembrane region" description="Helical" evidence="12">
    <location>
        <begin position="6"/>
        <end position="26"/>
    </location>
</feature>
<feature type="transmembrane region" description="Helical" evidence="12">
    <location>
        <begin position="190"/>
        <end position="214"/>
    </location>
</feature>
<dbReference type="Gene3D" id="1.20.1730.10">
    <property type="entry name" value="Sodium/glucose cotransporter"/>
    <property type="match status" value="1"/>
</dbReference>
<reference evidence="14" key="1">
    <citation type="submission" date="2022-11" db="UniProtKB">
        <authorList>
            <consortium name="WormBaseParasite"/>
        </authorList>
    </citation>
    <scope>IDENTIFICATION</scope>
</reference>
<dbReference type="AlphaFoldDB" id="A0A915EQ95"/>
<evidence type="ECO:0000256" key="10">
    <source>
        <dbReference type="ARBA" id="ARBA00023201"/>
    </source>
</evidence>
<evidence type="ECO:0000256" key="1">
    <source>
        <dbReference type="ARBA" id="ARBA00004651"/>
    </source>
</evidence>
<proteinExistence type="inferred from homology"/>
<feature type="transmembrane region" description="Helical" evidence="12">
    <location>
        <begin position="234"/>
        <end position="257"/>
    </location>
</feature>
<evidence type="ECO:0000256" key="4">
    <source>
        <dbReference type="ARBA" id="ARBA00022475"/>
    </source>
</evidence>
<dbReference type="Proteomes" id="UP000887574">
    <property type="component" value="Unplaced"/>
</dbReference>
<feature type="transmembrane region" description="Helical" evidence="12">
    <location>
        <begin position="158"/>
        <end position="178"/>
    </location>
</feature>
<dbReference type="InterPro" id="IPR051163">
    <property type="entry name" value="Sodium:Solute_Symporter_SSF"/>
</dbReference>
<evidence type="ECO:0000256" key="5">
    <source>
        <dbReference type="ARBA" id="ARBA00022692"/>
    </source>
</evidence>
<dbReference type="Pfam" id="PF00474">
    <property type="entry name" value="SSF"/>
    <property type="match status" value="1"/>
</dbReference>
<evidence type="ECO:0000313" key="14">
    <source>
        <dbReference type="WBParaSite" id="jg7797"/>
    </source>
</evidence>
<evidence type="ECO:0000256" key="2">
    <source>
        <dbReference type="ARBA" id="ARBA00006434"/>
    </source>
</evidence>
<protein>
    <submittedName>
        <fullName evidence="14">Sodium-dependent multivitamin transporter</fullName>
    </submittedName>
</protein>
<evidence type="ECO:0000256" key="12">
    <source>
        <dbReference type="SAM" id="Phobius"/>
    </source>
</evidence>
<feature type="transmembrane region" description="Helical" evidence="12">
    <location>
        <begin position="398"/>
        <end position="419"/>
    </location>
</feature>
<feature type="transmembrane region" description="Helical" evidence="12">
    <location>
        <begin position="47"/>
        <end position="69"/>
    </location>
</feature>
<name>A0A915EQ95_9BILA</name>
<keyword evidence="6 12" id="KW-1133">Transmembrane helix</keyword>
<evidence type="ECO:0000256" key="8">
    <source>
        <dbReference type="ARBA" id="ARBA00023065"/>
    </source>
</evidence>
<dbReference type="PROSITE" id="PS50283">
    <property type="entry name" value="NA_SOLUT_SYMP_3"/>
    <property type="match status" value="1"/>
</dbReference>
<dbReference type="GO" id="GO:0015293">
    <property type="term" value="F:symporter activity"/>
    <property type="evidence" value="ECO:0007669"/>
    <property type="project" value="TreeGrafter"/>
</dbReference>
<keyword evidence="3" id="KW-0813">Transport</keyword>
<comment type="subcellular location">
    <subcellularLocation>
        <location evidence="1">Cell membrane</location>
        <topology evidence="1">Multi-pass membrane protein</topology>
    </subcellularLocation>
</comment>
<feature type="transmembrane region" description="Helical" evidence="12">
    <location>
        <begin position="374"/>
        <end position="392"/>
    </location>
</feature>
<dbReference type="InterPro" id="IPR038377">
    <property type="entry name" value="Na/Glc_symporter_sf"/>
</dbReference>
<evidence type="ECO:0000256" key="6">
    <source>
        <dbReference type="ARBA" id="ARBA00022989"/>
    </source>
</evidence>
<dbReference type="NCBIfam" id="TIGR00813">
    <property type="entry name" value="sss"/>
    <property type="match status" value="1"/>
</dbReference>
<dbReference type="GO" id="GO:0006814">
    <property type="term" value="P:sodium ion transport"/>
    <property type="evidence" value="ECO:0007669"/>
    <property type="project" value="UniProtKB-KW"/>
</dbReference>
<keyword evidence="7" id="KW-0915">Sodium</keyword>
<comment type="similarity">
    <text evidence="2 11">Belongs to the sodium:solute symporter (SSF) (TC 2.A.21) family.</text>
</comment>
<dbReference type="GO" id="GO:0005886">
    <property type="term" value="C:plasma membrane"/>
    <property type="evidence" value="ECO:0007669"/>
    <property type="project" value="UniProtKB-SubCell"/>
</dbReference>
<evidence type="ECO:0000256" key="3">
    <source>
        <dbReference type="ARBA" id="ARBA00022448"/>
    </source>
</evidence>
<organism evidence="13 14">
    <name type="scientific">Ditylenchus dipsaci</name>
    <dbReference type="NCBI Taxonomy" id="166011"/>
    <lineage>
        <taxon>Eukaryota</taxon>
        <taxon>Metazoa</taxon>
        <taxon>Ecdysozoa</taxon>
        <taxon>Nematoda</taxon>
        <taxon>Chromadorea</taxon>
        <taxon>Rhabditida</taxon>
        <taxon>Tylenchina</taxon>
        <taxon>Tylenchomorpha</taxon>
        <taxon>Sphaerularioidea</taxon>
        <taxon>Anguinidae</taxon>
        <taxon>Anguininae</taxon>
        <taxon>Ditylenchus</taxon>
    </lineage>
</organism>
<evidence type="ECO:0000256" key="7">
    <source>
        <dbReference type="ARBA" id="ARBA00023053"/>
    </source>
</evidence>
<feature type="transmembrane region" description="Helical" evidence="12">
    <location>
        <begin position="126"/>
        <end position="146"/>
    </location>
</feature>